<evidence type="ECO:0008006" key="5">
    <source>
        <dbReference type="Google" id="ProtNLM"/>
    </source>
</evidence>
<dbReference type="Pfam" id="PF08202">
    <property type="entry name" value="MIS13"/>
    <property type="match status" value="1"/>
</dbReference>
<dbReference type="AlphaFoldDB" id="A0A137PHW1"/>
<dbReference type="GO" id="GO:0007059">
    <property type="term" value="P:chromosome segregation"/>
    <property type="evidence" value="ECO:0007669"/>
    <property type="project" value="InterPro"/>
</dbReference>
<feature type="region of interest" description="Disordered" evidence="2">
    <location>
        <begin position="98"/>
        <end position="129"/>
    </location>
</feature>
<feature type="region of interest" description="Disordered" evidence="2">
    <location>
        <begin position="381"/>
        <end position="404"/>
    </location>
</feature>
<sequence>MESDDGFVFTRARKRVIEKVNDRSTAKQTLPTPPSIESRSNKTQQKRARVETSRSSSKDGANVKLISKESRSDLIQINSNSQNPSNTLSNREKQIQNLSSIEIPKMESDTKTSDSSRRRSSVGNRRNSLGLRASRRSVFGYGEMGYPHQNISETDFYKHISAEMPEPSRMRILLSWLLQRCIEFQVSTQKEELEVSKKIQKIALEALNKHEVDTFWLRRPSFPGEEDRPYNLNPQNEENIIKKRQLQAANAKLKKEIQMWKSATSFQNTRHAACLDSIRGAPDLPRPSLDELFTGEELDVIKTEKPRSEDKEIHELLESVSKGITELESNFHQISNSTERLDNEISTQLKETYDFQESFLHPKIAKLDPIKLALSITRFKDKHKDEEEPQREELRYGHSFYSKR</sequence>
<evidence type="ECO:0000313" key="4">
    <source>
        <dbReference type="Proteomes" id="UP000070444"/>
    </source>
</evidence>
<name>A0A137PHW1_CONC2</name>
<dbReference type="OMA" id="NISWWNR"/>
<feature type="compositionally biased region" description="Polar residues" evidence="2">
    <location>
        <begin position="26"/>
        <end position="43"/>
    </location>
</feature>
<dbReference type="GO" id="GO:0000444">
    <property type="term" value="C:MIS12/MIND type complex"/>
    <property type="evidence" value="ECO:0007669"/>
    <property type="project" value="InterPro"/>
</dbReference>
<evidence type="ECO:0000313" key="3">
    <source>
        <dbReference type="EMBL" id="KXN74570.1"/>
    </source>
</evidence>
<feature type="region of interest" description="Disordered" evidence="2">
    <location>
        <begin position="19"/>
        <end position="67"/>
    </location>
</feature>
<dbReference type="EMBL" id="KQ964422">
    <property type="protein sequence ID" value="KXN74570.1"/>
    <property type="molecule type" value="Genomic_DNA"/>
</dbReference>
<reference evidence="3 4" key="1">
    <citation type="journal article" date="2015" name="Genome Biol. Evol.">
        <title>Phylogenomic analyses indicate that early fungi evolved digesting cell walls of algal ancestors of land plants.</title>
        <authorList>
            <person name="Chang Y."/>
            <person name="Wang S."/>
            <person name="Sekimoto S."/>
            <person name="Aerts A.L."/>
            <person name="Choi C."/>
            <person name="Clum A."/>
            <person name="LaButti K.M."/>
            <person name="Lindquist E.A."/>
            <person name="Yee Ngan C."/>
            <person name="Ohm R.A."/>
            <person name="Salamov A.A."/>
            <person name="Grigoriev I.V."/>
            <person name="Spatafora J.W."/>
            <person name="Berbee M.L."/>
        </authorList>
    </citation>
    <scope>NUCLEOTIDE SEQUENCE [LARGE SCALE GENOMIC DNA]</scope>
    <source>
        <strain evidence="3 4">NRRL 28638</strain>
    </source>
</reference>
<feature type="compositionally biased region" description="Basic and acidic residues" evidence="2">
    <location>
        <begin position="381"/>
        <end position="396"/>
    </location>
</feature>
<dbReference type="OrthoDB" id="3364649at2759"/>
<evidence type="ECO:0000256" key="2">
    <source>
        <dbReference type="SAM" id="MobiDB-lite"/>
    </source>
</evidence>
<dbReference type="PANTHER" id="PTHR14778">
    <property type="entry name" value="KINETOCHORE-ASSOCIATED PROTEIN DSN1 HOMOLOG"/>
    <property type="match status" value="1"/>
</dbReference>
<organism evidence="3 4">
    <name type="scientific">Conidiobolus coronatus (strain ATCC 28846 / CBS 209.66 / NRRL 28638)</name>
    <name type="common">Delacroixia coronata</name>
    <dbReference type="NCBI Taxonomy" id="796925"/>
    <lineage>
        <taxon>Eukaryota</taxon>
        <taxon>Fungi</taxon>
        <taxon>Fungi incertae sedis</taxon>
        <taxon>Zoopagomycota</taxon>
        <taxon>Entomophthoromycotina</taxon>
        <taxon>Entomophthoromycetes</taxon>
        <taxon>Entomophthorales</taxon>
        <taxon>Ancylistaceae</taxon>
        <taxon>Conidiobolus</taxon>
    </lineage>
</organism>
<accession>A0A137PHW1</accession>
<feature type="compositionally biased region" description="Basic and acidic residues" evidence="2">
    <location>
        <begin position="104"/>
        <end position="117"/>
    </location>
</feature>
<keyword evidence="4" id="KW-1185">Reference proteome</keyword>
<dbReference type="PANTHER" id="PTHR14778:SF2">
    <property type="entry name" value="KINETOCHORE-ASSOCIATED PROTEIN DSN1 HOMOLOG"/>
    <property type="match status" value="1"/>
</dbReference>
<dbReference type="GO" id="GO:0051301">
    <property type="term" value="P:cell division"/>
    <property type="evidence" value="ECO:0007669"/>
    <property type="project" value="InterPro"/>
</dbReference>
<feature type="coiled-coil region" evidence="1">
    <location>
        <begin position="236"/>
        <end position="263"/>
    </location>
</feature>
<gene>
    <name evidence="3" type="ORF">CONCODRAFT_76799</name>
</gene>
<protein>
    <recommendedName>
        <fullName evidence="5">Kinetochore protein mis13</fullName>
    </recommendedName>
</protein>
<dbReference type="InterPro" id="IPR013218">
    <property type="entry name" value="Dsn1/Mis13"/>
</dbReference>
<dbReference type="STRING" id="796925.A0A137PHW1"/>
<dbReference type="Proteomes" id="UP000070444">
    <property type="component" value="Unassembled WGS sequence"/>
</dbReference>
<evidence type="ECO:0000256" key="1">
    <source>
        <dbReference type="SAM" id="Coils"/>
    </source>
</evidence>
<proteinExistence type="predicted"/>
<keyword evidence="1" id="KW-0175">Coiled coil</keyword>